<dbReference type="Proteomes" id="UP000176583">
    <property type="component" value="Unassembled WGS sequence"/>
</dbReference>
<dbReference type="PANTHER" id="PTHR44591">
    <property type="entry name" value="STRESS RESPONSE REGULATOR PROTEIN 1"/>
    <property type="match status" value="1"/>
</dbReference>
<evidence type="ECO:0000259" key="3">
    <source>
        <dbReference type="PROSITE" id="PS50110"/>
    </source>
</evidence>
<sequence>MARALALKFGALGCETKLASDGEEALQLLGSKRFDLIILDLVMPKLDGFDFLKKMGPKTKKIPVIVLSNLSQEEDAKKARELGAKEFFVKSEMRIVDIASIVKKELGL</sequence>
<feature type="modified residue" description="4-aspartylphosphate" evidence="2">
    <location>
        <position position="40"/>
    </location>
</feature>
<evidence type="ECO:0000313" key="4">
    <source>
        <dbReference type="EMBL" id="OGC44536.1"/>
    </source>
</evidence>
<dbReference type="InterPro" id="IPR001789">
    <property type="entry name" value="Sig_transdc_resp-reg_receiver"/>
</dbReference>
<reference evidence="4 5" key="1">
    <citation type="journal article" date="2016" name="Nat. Commun.">
        <title>Thousands of microbial genomes shed light on interconnected biogeochemical processes in an aquifer system.</title>
        <authorList>
            <person name="Anantharaman K."/>
            <person name="Brown C.T."/>
            <person name="Hug L.A."/>
            <person name="Sharon I."/>
            <person name="Castelle C.J."/>
            <person name="Probst A.J."/>
            <person name="Thomas B.C."/>
            <person name="Singh A."/>
            <person name="Wilkins M.J."/>
            <person name="Karaoz U."/>
            <person name="Brodie E.L."/>
            <person name="Williams K.H."/>
            <person name="Hubbard S.S."/>
            <person name="Banfield J.F."/>
        </authorList>
    </citation>
    <scope>NUCLEOTIDE SEQUENCE [LARGE SCALE GENOMIC DNA]</scope>
</reference>
<feature type="domain" description="Response regulatory" evidence="3">
    <location>
        <begin position="1"/>
        <end position="105"/>
    </location>
</feature>
<dbReference type="InterPro" id="IPR011006">
    <property type="entry name" value="CheY-like_superfamily"/>
</dbReference>
<comment type="caution">
    <text evidence="4">The sequence shown here is derived from an EMBL/GenBank/DDBJ whole genome shotgun (WGS) entry which is preliminary data.</text>
</comment>
<gene>
    <name evidence="4" type="ORF">A2V54_01985</name>
</gene>
<evidence type="ECO:0000256" key="2">
    <source>
        <dbReference type="PROSITE-ProRule" id="PRU00169"/>
    </source>
</evidence>
<protein>
    <recommendedName>
        <fullName evidence="3">Response regulatory domain-containing protein</fullName>
    </recommendedName>
</protein>
<organism evidence="4 5">
    <name type="scientific">candidate division WWE3 bacterium RBG_19FT_COMBO_53_11</name>
    <dbReference type="NCBI Taxonomy" id="1802613"/>
    <lineage>
        <taxon>Bacteria</taxon>
        <taxon>Katanobacteria</taxon>
    </lineage>
</organism>
<name>A0A1F4UHY1_UNCKA</name>
<proteinExistence type="predicted"/>
<dbReference type="STRING" id="1802613.A2V54_01985"/>
<dbReference type="Pfam" id="PF00072">
    <property type="entry name" value="Response_reg"/>
    <property type="match status" value="1"/>
</dbReference>
<dbReference type="InterPro" id="IPR050595">
    <property type="entry name" value="Bact_response_regulator"/>
</dbReference>
<evidence type="ECO:0000313" key="5">
    <source>
        <dbReference type="Proteomes" id="UP000176583"/>
    </source>
</evidence>
<dbReference type="Gene3D" id="3.40.50.2300">
    <property type="match status" value="1"/>
</dbReference>
<evidence type="ECO:0000256" key="1">
    <source>
        <dbReference type="ARBA" id="ARBA00022553"/>
    </source>
</evidence>
<dbReference type="AlphaFoldDB" id="A0A1F4UHY1"/>
<dbReference type="SMART" id="SM00448">
    <property type="entry name" value="REC"/>
    <property type="match status" value="1"/>
</dbReference>
<keyword evidence="1 2" id="KW-0597">Phosphoprotein</keyword>
<dbReference type="EMBL" id="MEUW01000018">
    <property type="protein sequence ID" value="OGC44536.1"/>
    <property type="molecule type" value="Genomic_DNA"/>
</dbReference>
<dbReference type="GO" id="GO:0000160">
    <property type="term" value="P:phosphorelay signal transduction system"/>
    <property type="evidence" value="ECO:0007669"/>
    <property type="project" value="InterPro"/>
</dbReference>
<dbReference type="SUPFAM" id="SSF52172">
    <property type="entry name" value="CheY-like"/>
    <property type="match status" value="1"/>
</dbReference>
<dbReference type="PANTHER" id="PTHR44591:SF3">
    <property type="entry name" value="RESPONSE REGULATORY DOMAIN-CONTAINING PROTEIN"/>
    <property type="match status" value="1"/>
</dbReference>
<accession>A0A1F4UHY1</accession>
<dbReference type="PROSITE" id="PS50110">
    <property type="entry name" value="RESPONSE_REGULATORY"/>
    <property type="match status" value="1"/>
</dbReference>